<dbReference type="EMBL" id="LR796207">
    <property type="protein sequence ID" value="CAB4126742.1"/>
    <property type="molecule type" value="Genomic_DNA"/>
</dbReference>
<organism evidence="1">
    <name type="scientific">uncultured Caudovirales phage</name>
    <dbReference type="NCBI Taxonomy" id="2100421"/>
    <lineage>
        <taxon>Viruses</taxon>
        <taxon>Duplodnaviria</taxon>
        <taxon>Heunggongvirae</taxon>
        <taxon>Uroviricota</taxon>
        <taxon>Caudoviricetes</taxon>
        <taxon>Peduoviridae</taxon>
        <taxon>Maltschvirus</taxon>
        <taxon>Maltschvirus maltsch</taxon>
    </lineage>
</organism>
<proteinExistence type="predicted"/>
<name>A0A6J5KZI8_9CAUD</name>
<evidence type="ECO:0000313" key="1">
    <source>
        <dbReference type="EMBL" id="CAB4126742.1"/>
    </source>
</evidence>
<accession>A0A6J5KZI8</accession>
<sequence length="103" mass="11668">MRTVTIPTQTVIEAIQTVEHNIGAYVRVVVGVGSEVDGQFAFTFPQQFDTMIIENISEIKNSMTDEIVRPAITNYSDLMAQFPDGNFAADDLWPYIDRIRARR</sequence>
<protein>
    <submittedName>
        <fullName evidence="1">Uncharacterized protein</fullName>
    </submittedName>
</protein>
<reference evidence="1" key="1">
    <citation type="submission" date="2020-04" db="EMBL/GenBank/DDBJ databases">
        <authorList>
            <person name="Chiriac C."/>
            <person name="Salcher M."/>
            <person name="Ghai R."/>
            <person name="Kavagutti S V."/>
        </authorList>
    </citation>
    <scope>NUCLEOTIDE SEQUENCE</scope>
</reference>
<gene>
    <name evidence="1" type="ORF">UFOVP79_19</name>
</gene>